<keyword evidence="2" id="KW-0133">Cell shape</keyword>
<dbReference type="EC" id="6.3.5.13" evidence="2"/>
<dbReference type="InterPro" id="IPR011698">
    <property type="entry name" value="GATase_3"/>
</dbReference>
<comment type="subunit">
    <text evidence="2">Forms a heterodimer with MurT.</text>
</comment>
<feature type="active site" evidence="2">
    <location>
        <position position="189"/>
    </location>
</feature>
<comment type="similarity">
    <text evidence="2">Belongs to the CobB/CobQ family. GatD subfamily.</text>
</comment>
<dbReference type="GO" id="GO:0009236">
    <property type="term" value="P:cobalamin biosynthetic process"/>
    <property type="evidence" value="ECO:0007669"/>
    <property type="project" value="InterPro"/>
</dbReference>
<evidence type="ECO:0000256" key="2">
    <source>
        <dbReference type="HAMAP-Rule" id="MF_02213"/>
    </source>
</evidence>
<name>A0A926FB48_9FIRM</name>
<dbReference type="PROSITE" id="PS51274">
    <property type="entry name" value="GATASE_COBBQ"/>
    <property type="match status" value="1"/>
</dbReference>
<gene>
    <name evidence="2" type="primary">gatD</name>
    <name evidence="4" type="ORF">H8706_10350</name>
</gene>
<feature type="active site" description="Nucleophile" evidence="2">
    <location>
        <position position="93"/>
    </location>
</feature>
<dbReference type="PANTHER" id="PTHR21343:SF9">
    <property type="entry name" value="LIPID II ISOGLUTAMINYL SYNTHASE (GLUTAMINE-HYDROLYZING) SUBUNIT GATD"/>
    <property type="match status" value="1"/>
</dbReference>
<keyword evidence="5" id="KW-1185">Reference proteome</keyword>
<organism evidence="4 5">
    <name type="scientific">Qingrenia yutianensis</name>
    <dbReference type="NCBI Taxonomy" id="2763676"/>
    <lineage>
        <taxon>Bacteria</taxon>
        <taxon>Bacillati</taxon>
        <taxon>Bacillota</taxon>
        <taxon>Clostridia</taxon>
        <taxon>Eubacteriales</taxon>
        <taxon>Oscillospiraceae</taxon>
        <taxon>Qingrenia</taxon>
    </lineage>
</organism>
<keyword evidence="2" id="KW-0573">Peptidoglycan synthesis</keyword>
<dbReference type="RefSeq" id="WP_262432573.1">
    <property type="nucleotide sequence ID" value="NZ_JACRTE010000018.1"/>
</dbReference>
<dbReference type="AlphaFoldDB" id="A0A926FB48"/>
<comment type="function">
    <text evidence="2">The lipid II isoglutaminyl synthase complex catalyzes the formation of alpha-D-isoglutamine in the cell wall lipid II stem peptide. The GatD subunit catalyzes the hydrolysis of glutamine to glutamate and ammonia. The resulting ammonia molecule is channeled to the active site of MurT.</text>
</comment>
<evidence type="ECO:0000259" key="3">
    <source>
        <dbReference type="Pfam" id="PF07685"/>
    </source>
</evidence>
<keyword evidence="2" id="KW-0436">Ligase</keyword>
<dbReference type="InterPro" id="IPR033949">
    <property type="entry name" value="CobQ_GATase1"/>
</dbReference>
<comment type="catalytic activity">
    <reaction evidence="2">
        <text>beta-D-GlcNAc-(1-&gt;4)-Mur2Ac(oyl-L-Ala-gamma-D-Glu-L-Lys-D-Ala-D-Ala)-di-trans,octa-cis-undecaprenyl diphosphate + L-glutamine + ATP + H2O = beta-D-GlcNAc-(1-&gt;4)-Mur2Ac(oyl-L-Ala-D-isoglutaminyl-L-Lys-D-Ala-D-Ala)-di-trans,octa-cis-undecaprenyl diphosphate + L-glutamate + ADP + phosphate + H(+)</text>
        <dbReference type="Rhea" id="RHEA:57928"/>
        <dbReference type="ChEBI" id="CHEBI:15377"/>
        <dbReference type="ChEBI" id="CHEBI:15378"/>
        <dbReference type="ChEBI" id="CHEBI:29985"/>
        <dbReference type="ChEBI" id="CHEBI:30616"/>
        <dbReference type="ChEBI" id="CHEBI:43474"/>
        <dbReference type="ChEBI" id="CHEBI:58359"/>
        <dbReference type="ChEBI" id="CHEBI:60033"/>
        <dbReference type="ChEBI" id="CHEBI:62233"/>
        <dbReference type="ChEBI" id="CHEBI:456216"/>
        <dbReference type="EC" id="6.3.5.13"/>
    </reaction>
</comment>
<dbReference type="GO" id="GO:0071555">
    <property type="term" value="P:cell wall organization"/>
    <property type="evidence" value="ECO:0007669"/>
    <property type="project" value="UniProtKB-KW"/>
</dbReference>
<dbReference type="InterPro" id="IPR029062">
    <property type="entry name" value="Class_I_gatase-like"/>
</dbReference>
<comment type="caution">
    <text evidence="4">The sequence shown here is derived from an EMBL/GenBank/DDBJ whole genome shotgun (WGS) entry which is preliminary data.</text>
</comment>
<keyword evidence="2" id="KW-0378">Hydrolase</keyword>
<dbReference type="InterPro" id="IPR043702">
    <property type="entry name" value="Lipid_II_synth_GatD"/>
</dbReference>
<feature type="domain" description="CobB/CobQ-like glutamine amidotransferase" evidence="3">
    <location>
        <begin position="4"/>
        <end position="196"/>
    </location>
</feature>
<accession>A0A926FB48</accession>
<dbReference type="GO" id="GO:0004359">
    <property type="term" value="F:glutaminase activity"/>
    <property type="evidence" value="ECO:0007669"/>
    <property type="project" value="UniProtKB-UniRule"/>
</dbReference>
<evidence type="ECO:0000313" key="4">
    <source>
        <dbReference type="EMBL" id="MBC8597260.1"/>
    </source>
</evidence>
<dbReference type="PANTHER" id="PTHR21343">
    <property type="entry name" value="DETHIOBIOTIN SYNTHETASE"/>
    <property type="match status" value="1"/>
</dbReference>
<dbReference type="GO" id="GO:0009252">
    <property type="term" value="P:peptidoglycan biosynthetic process"/>
    <property type="evidence" value="ECO:0007669"/>
    <property type="project" value="UniProtKB-UniRule"/>
</dbReference>
<dbReference type="GO" id="GO:0140282">
    <property type="term" value="F:carbon-nitrogen ligase activity on lipid II"/>
    <property type="evidence" value="ECO:0007669"/>
    <property type="project" value="UniProtKB-UniRule"/>
</dbReference>
<comment type="catalytic activity">
    <reaction evidence="2">
        <text>L-glutamine + H2O = L-glutamate + NH4(+)</text>
        <dbReference type="Rhea" id="RHEA:15889"/>
        <dbReference type="ChEBI" id="CHEBI:15377"/>
        <dbReference type="ChEBI" id="CHEBI:28938"/>
        <dbReference type="ChEBI" id="CHEBI:29985"/>
        <dbReference type="ChEBI" id="CHEBI:58359"/>
        <dbReference type="EC" id="3.5.1.2"/>
    </reaction>
</comment>
<evidence type="ECO:0000256" key="1">
    <source>
        <dbReference type="ARBA" id="ARBA00022962"/>
    </source>
</evidence>
<comment type="pathway">
    <text evidence="2">Cell wall biogenesis; peptidoglycan biosynthesis.</text>
</comment>
<protein>
    <recommendedName>
        <fullName evidence="2">Lipid II isoglutaminyl synthase (glutamine-hydrolyzing) subunit GatD</fullName>
        <ecNumber evidence="2">6.3.5.13</ecNumber>
    </recommendedName>
    <alternativeName>
        <fullName evidence="2">Lipid II isoglutaminyl synthase glutaminase subunit</fullName>
        <ecNumber evidence="2">3.5.1.2</ecNumber>
    </alternativeName>
</protein>
<dbReference type="CDD" id="cd01750">
    <property type="entry name" value="GATase1_CobQ"/>
    <property type="match status" value="1"/>
</dbReference>
<dbReference type="EMBL" id="JACRTE010000018">
    <property type="protein sequence ID" value="MBC8597260.1"/>
    <property type="molecule type" value="Genomic_DNA"/>
</dbReference>
<sequence>MKITIGHLFPDLLNLYGDRGNIAALTRRMQARGIETEVKPYGIDDDINFADLDIVFIGGGSDREQLLVCKKLLTIKSDITQYVENGGTLAAVCGGYQLLGHYYQLENEKIEGLKILDIYTVQGSPRLIGNIILDSDYIGTTVVGFENHGGRTFINSHKPLGKVLYGYGNDGESGYEGVVYKNVVATYLHGPLLPKNPVLADKIIKNAVMKKDASFVLSDIESTLENTAHDYIIKRFLKK</sequence>
<dbReference type="Pfam" id="PF07685">
    <property type="entry name" value="GATase_3"/>
    <property type="match status" value="1"/>
</dbReference>
<keyword evidence="1 2" id="KW-0315">Glutamine amidotransferase</keyword>
<dbReference type="Proteomes" id="UP000647416">
    <property type="component" value="Unassembled WGS sequence"/>
</dbReference>
<dbReference type="Gene3D" id="3.40.50.880">
    <property type="match status" value="1"/>
</dbReference>
<dbReference type="EC" id="3.5.1.2" evidence="2"/>
<dbReference type="SUPFAM" id="SSF52317">
    <property type="entry name" value="Class I glutamine amidotransferase-like"/>
    <property type="match status" value="1"/>
</dbReference>
<proteinExistence type="inferred from homology"/>
<reference evidence="4" key="1">
    <citation type="submission" date="2020-08" db="EMBL/GenBank/DDBJ databases">
        <title>Genome public.</title>
        <authorList>
            <person name="Liu C."/>
            <person name="Sun Q."/>
        </authorList>
    </citation>
    <scope>NUCLEOTIDE SEQUENCE</scope>
    <source>
        <strain evidence="4">NSJ-50</strain>
    </source>
</reference>
<dbReference type="HAMAP" id="MF_02213">
    <property type="entry name" value="Lipid_II_synth_GatD"/>
    <property type="match status" value="1"/>
</dbReference>
<dbReference type="GO" id="GO:0008360">
    <property type="term" value="P:regulation of cell shape"/>
    <property type="evidence" value="ECO:0007669"/>
    <property type="project" value="UniProtKB-KW"/>
</dbReference>
<evidence type="ECO:0000313" key="5">
    <source>
        <dbReference type="Proteomes" id="UP000647416"/>
    </source>
</evidence>
<feature type="binding site" evidence="2">
    <location>
        <position position="126"/>
    </location>
    <ligand>
        <name>substrate</name>
    </ligand>
</feature>
<keyword evidence="2" id="KW-0961">Cell wall biogenesis/degradation</keyword>